<dbReference type="EMBL" id="MH917293">
    <property type="protein sequence ID" value="QES94780.1"/>
    <property type="molecule type" value="Genomic_DNA"/>
</dbReference>
<sequence>MNKKLSNIPHRLRVDTYYREIISQDFIYKQNYHNVMELPKIEKLVINSTSKSFVEDRKNIAPTLLGLEMICGQKLKVSTAEKSIAGFKIRQGQTIGCKVTLRKHSLSYFLDKLLLPILPRFSNFTGLILIRFDKQGNYTLGLNDLLLFPELETQFELFEKLRGIDLSFVMCKKNIKENLLLLTALQIPVQKK</sequence>
<protein>
    <submittedName>
        <fullName evidence="7">Ribosomal protein L5</fullName>
    </submittedName>
</protein>
<evidence type="ECO:0000256" key="3">
    <source>
        <dbReference type="ARBA" id="ARBA00023274"/>
    </source>
</evidence>
<dbReference type="GO" id="GO:0005840">
    <property type="term" value="C:ribosome"/>
    <property type="evidence" value="ECO:0007669"/>
    <property type="project" value="UniProtKB-KW"/>
</dbReference>
<dbReference type="GO" id="GO:0003735">
    <property type="term" value="F:structural constituent of ribosome"/>
    <property type="evidence" value="ECO:0007669"/>
    <property type="project" value="InterPro"/>
</dbReference>
<keyword evidence="7" id="KW-0496">Mitochondrion</keyword>
<keyword evidence="2 4" id="KW-0689">Ribosomal protein</keyword>
<feature type="domain" description="Large ribosomal subunit protein uL5 N-terminal" evidence="5">
    <location>
        <begin position="34"/>
        <end position="90"/>
    </location>
</feature>
<evidence type="ECO:0000256" key="1">
    <source>
        <dbReference type="ARBA" id="ARBA00008553"/>
    </source>
</evidence>
<dbReference type="InterPro" id="IPR031310">
    <property type="entry name" value="Ribosomal_uL5_N"/>
</dbReference>
<name>A0A5J6DTX3_9CHLO</name>
<dbReference type="InterPro" id="IPR031309">
    <property type="entry name" value="Ribosomal_uL5_C"/>
</dbReference>
<dbReference type="GO" id="GO:0006412">
    <property type="term" value="P:translation"/>
    <property type="evidence" value="ECO:0007669"/>
    <property type="project" value="InterPro"/>
</dbReference>
<dbReference type="AlphaFoldDB" id="A0A5J6DTX3"/>
<feature type="domain" description="Large ribosomal subunit protein uL5 C-terminal" evidence="6">
    <location>
        <begin position="95"/>
        <end position="188"/>
    </location>
</feature>
<evidence type="ECO:0000256" key="2">
    <source>
        <dbReference type="ARBA" id="ARBA00022980"/>
    </source>
</evidence>
<dbReference type="Pfam" id="PF00673">
    <property type="entry name" value="Ribosomal_L5_C"/>
    <property type="match status" value="1"/>
</dbReference>
<dbReference type="PIRSF" id="PIRSF002161">
    <property type="entry name" value="Ribosomal_L5"/>
    <property type="match status" value="1"/>
</dbReference>
<organism evidence="7">
    <name type="scientific">Trebouxia lynnae</name>
    <dbReference type="NCBI Taxonomy" id="1825957"/>
    <lineage>
        <taxon>Eukaryota</taxon>
        <taxon>Viridiplantae</taxon>
        <taxon>Chlorophyta</taxon>
        <taxon>core chlorophytes</taxon>
        <taxon>Trebouxiophyceae</taxon>
        <taxon>Trebouxiales</taxon>
        <taxon>Trebouxiaceae</taxon>
        <taxon>Trebouxia</taxon>
    </lineage>
</organism>
<evidence type="ECO:0000259" key="5">
    <source>
        <dbReference type="Pfam" id="PF00281"/>
    </source>
</evidence>
<evidence type="ECO:0000259" key="6">
    <source>
        <dbReference type="Pfam" id="PF00673"/>
    </source>
</evidence>
<dbReference type="PANTHER" id="PTHR11994">
    <property type="entry name" value="60S RIBOSOMAL PROTEIN L11-RELATED"/>
    <property type="match status" value="1"/>
</dbReference>
<dbReference type="InterPro" id="IPR022803">
    <property type="entry name" value="Ribosomal_uL5_dom_sf"/>
</dbReference>
<dbReference type="SUPFAM" id="SSF55282">
    <property type="entry name" value="RL5-like"/>
    <property type="match status" value="1"/>
</dbReference>
<dbReference type="Gene3D" id="3.30.1440.10">
    <property type="match status" value="1"/>
</dbReference>
<dbReference type="InterPro" id="IPR002132">
    <property type="entry name" value="Ribosomal_uL5"/>
</dbReference>
<dbReference type="Pfam" id="PF00281">
    <property type="entry name" value="Ribosomal_L5"/>
    <property type="match status" value="1"/>
</dbReference>
<evidence type="ECO:0000313" key="7">
    <source>
        <dbReference type="EMBL" id="QES94780.1"/>
    </source>
</evidence>
<comment type="similarity">
    <text evidence="1 4">Belongs to the universal ribosomal protein uL5 family.</text>
</comment>
<dbReference type="GO" id="GO:1990904">
    <property type="term" value="C:ribonucleoprotein complex"/>
    <property type="evidence" value="ECO:0007669"/>
    <property type="project" value="UniProtKB-KW"/>
</dbReference>
<keyword evidence="3 4" id="KW-0687">Ribonucleoprotein</keyword>
<evidence type="ECO:0000256" key="4">
    <source>
        <dbReference type="RuleBase" id="RU003930"/>
    </source>
</evidence>
<gene>
    <name evidence="7" type="primary">rpl5</name>
</gene>
<geneLocation type="mitochondrion" evidence="7"/>
<accession>A0A5J6DTX3</accession>
<proteinExistence type="inferred from homology"/>
<reference evidence="7" key="1">
    <citation type="journal article" date="2019" name="Sci. Rep.">
        <title>Dynamic evolution of mitochondrial genomes in Trebouxiophyceae, including the first completely assembled mtDNA from a lichen-symbiont microalga (Trebouxia sp. TR9).</title>
        <authorList>
            <person name="Martinez-Alberola F."/>
            <person name="Barreno E."/>
            <person name="Casano L.M."/>
            <person name="Gasulla F."/>
            <person name="Molins A."/>
            <person name="del Campo E.M."/>
        </authorList>
    </citation>
    <scope>NUCLEOTIDE SEQUENCE</scope>
</reference>